<proteinExistence type="predicted"/>
<evidence type="ECO:0000256" key="3">
    <source>
        <dbReference type="ARBA" id="ARBA00023125"/>
    </source>
</evidence>
<dbReference type="CDD" id="cd10017">
    <property type="entry name" value="B3_DNA"/>
    <property type="match status" value="2"/>
</dbReference>
<dbReference type="Proteomes" id="UP000516437">
    <property type="component" value="Chromosome 7"/>
</dbReference>
<evidence type="ECO:0000256" key="1">
    <source>
        <dbReference type="ARBA" id="ARBA00004123"/>
    </source>
</evidence>
<comment type="caution">
    <text evidence="8">The sequence shown here is derived from an EMBL/GenBank/DDBJ whole genome shotgun (WGS) entry which is preliminary data.</text>
</comment>
<keyword evidence="2" id="KW-0805">Transcription regulation</keyword>
<dbReference type="EMBL" id="RXIC02000025">
    <property type="protein sequence ID" value="KAB1205485.1"/>
    <property type="molecule type" value="Genomic_DNA"/>
</dbReference>
<gene>
    <name evidence="8" type="ORF">CJ030_MR7G010574</name>
</gene>
<evidence type="ECO:0000259" key="7">
    <source>
        <dbReference type="PROSITE" id="PS50863"/>
    </source>
</evidence>
<protein>
    <submittedName>
        <fullName evidence="8">B3 domain-containing transcription factor VRN1</fullName>
    </submittedName>
</protein>
<organism evidence="8 9">
    <name type="scientific">Morella rubra</name>
    <name type="common">Chinese bayberry</name>
    <dbReference type="NCBI Taxonomy" id="262757"/>
    <lineage>
        <taxon>Eukaryota</taxon>
        <taxon>Viridiplantae</taxon>
        <taxon>Streptophyta</taxon>
        <taxon>Embryophyta</taxon>
        <taxon>Tracheophyta</taxon>
        <taxon>Spermatophyta</taxon>
        <taxon>Magnoliopsida</taxon>
        <taxon>eudicotyledons</taxon>
        <taxon>Gunneridae</taxon>
        <taxon>Pentapetalae</taxon>
        <taxon>rosids</taxon>
        <taxon>fabids</taxon>
        <taxon>Fagales</taxon>
        <taxon>Myricaceae</taxon>
        <taxon>Morella</taxon>
    </lineage>
</organism>
<feature type="region of interest" description="Disordered" evidence="6">
    <location>
        <begin position="30"/>
        <end position="71"/>
    </location>
</feature>
<dbReference type="InterPro" id="IPR050655">
    <property type="entry name" value="Plant_B3_domain"/>
</dbReference>
<dbReference type="SMART" id="SM01019">
    <property type="entry name" value="B3"/>
    <property type="match status" value="2"/>
</dbReference>
<feature type="compositionally biased region" description="Basic and acidic residues" evidence="6">
    <location>
        <begin position="209"/>
        <end position="224"/>
    </location>
</feature>
<dbReference type="OrthoDB" id="1399306at2759"/>
<dbReference type="SUPFAM" id="SSF101936">
    <property type="entry name" value="DNA-binding pseudobarrel domain"/>
    <property type="match status" value="2"/>
</dbReference>
<evidence type="ECO:0000256" key="5">
    <source>
        <dbReference type="ARBA" id="ARBA00023242"/>
    </source>
</evidence>
<dbReference type="PROSITE" id="PS50863">
    <property type="entry name" value="B3"/>
    <property type="match status" value="2"/>
</dbReference>
<sequence>MAKKMADLTQFSDAVKHRDCLITHLVKKKNYSSNARKSHEKGSTSSKSRTRRSKVVPNWSCDRRPSSSKGKDWRPSHFFKIILPSTLADKKLMIPERFAGNIGDELSTIATLTLPSGRVWQVGLKKDEKKIWFHEGWQDFVKSNSVGYGYFLVFRYEGNSNFYVLVFDTTATEIQYGLGKSSELEDPGDSMELDDTKKSRQGILNKTEMSTKNEDRETSVREKLSSTSSKTRRMMCRGRERAIKAARMLKPKAPSFISVLRPYLYVPAGFACKYLRQHQIAILKIADGQQWSTKYRPQTPSSSAVRIGEGWTEFSRENNLEKGDVCVFELIQMKPVVLNVSIFRVADYA</sequence>
<dbReference type="PANTHER" id="PTHR31920">
    <property type="entry name" value="B3 DOMAIN-CONTAINING"/>
    <property type="match status" value="1"/>
</dbReference>
<keyword evidence="3" id="KW-0238">DNA-binding</keyword>
<evidence type="ECO:0000313" key="9">
    <source>
        <dbReference type="Proteomes" id="UP000516437"/>
    </source>
</evidence>
<name>A0A6A1UYK6_9ROSI</name>
<evidence type="ECO:0000313" key="8">
    <source>
        <dbReference type="EMBL" id="KAB1205485.1"/>
    </source>
</evidence>
<dbReference type="Pfam" id="PF02362">
    <property type="entry name" value="B3"/>
    <property type="match status" value="2"/>
</dbReference>
<dbReference type="AlphaFoldDB" id="A0A6A1UYK6"/>
<feature type="compositionally biased region" description="Acidic residues" evidence="6">
    <location>
        <begin position="184"/>
        <end position="193"/>
    </location>
</feature>
<feature type="region of interest" description="Disordered" evidence="6">
    <location>
        <begin position="181"/>
        <end position="231"/>
    </location>
</feature>
<dbReference type="InterPro" id="IPR003340">
    <property type="entry name" value="B3_DNA-bd"/>
</dbReference>
<evidence type="ECO:0000256" key="6">
    <source>
        <dbReference type="SAM" id="MobiDB-lite"/>
    </source>
</evidence>
<feature type="domain" description="TF-B3" evidence="7">
    <location>
        <begin position="249"/>
        <end position="346"/>
    </location>
</feature>
<feature type="compositionally biased region" description="Basic and acidic residues" evidence="6">
    <location>
        <begin position="61"/>
        <end position="71"/>
    </location>
</feature>
<keyword evidence="5" id="KW-0539">Nucleus</keyword>
<feature type="domain" description="TF-B3" evidence="7">
    <location>
        <begin position="77"/>
        <end position="170"/>
    </location>
</feature>
<dbReference type="PANTHER" id="PTHR31920:SF147">
    <property type="entry name" value="TF-B3 DOMAIN-CONTAINING PROTEIN"/>
    <property type="match status" value="1"/>
</dbReference>
<comment type="subcellular location">
    <subcellularLocation>
        <location evidence="1">Nucleus</location>
    </subcellularLocation>
</comment>
<keyword evidence="4" id="KW-0804">Transcription</keyword>
<evidence type="ECO:0000256" key="4">
    <source>
        <dbReference type="ARBA" id="ARBA00023163"/>
    </source>
</evidence>
<dbReference type="Gene3D" id="2.40.330.10">
    <property type="entry name" value="DNA-binding pseudobarrel domain"/>
    <property type="match status" value="2"/>
</dbReference>
<dbReference type="GO" id="GO:0005634">
    <property type="term" value="C:nucleus"/>
    <property type="evidence" value="ECO:0007669"/>
    <property type="project" value="UniProtKB-SubCell"/>
</dbReference>
<evidence type="ECO:0000256" key="2">
    <source>
        <dbReference type="ARBA" id="ARBA00023015"/>
    </source>
</evidence>
<reference evidence="8 9" key="1">
    <citation type="journal article" date="2019" name="Plant Biotechnol. J.">
        <title>The red bayberry genome and genetic basis of sex determination.</title>
        <authorList>
            <person name="Jia H.M."/>
            <person name="Jia H.J."/>
            <person name="Cai Q.L."/>
            <person name="Wang Y."/>
            <person name="Zhao H.B."/>
            <person name="Yang W.F."/>
            <person name="Wang G.Y."/>
            <person name="Li Y.H."/>
            <person name="Zhan D.L."/>
            <person name="Shen Y.T."/>
            <person name="Niu Q.F."/>
            <person name="Chang L."/>
            <person name="Qiu J."/>
            <person name="Zhao L."/>
            <person name="Xie H.B."/>
            <person name="Fu W.Y."/>
            <person name="Jin J."/>
            <person name="Li X.W."/>
            <person name="Jiao Y."/>
            <person name="Zhou C.C."/>
            <person name="Tu T."/>
            <person name="Chai C.Y."/>
            <person name="Gao J.L."/>
            <person name="Fan L.J."/>
            <person name="van de Weg E."/>
            <person name="Wang J.Y."/>
            <person name="Gao Z.S."/>
        </authorList>
    </citation>
    <scope>NUCLEOTIDE SEQUENCE [LARGE SCALE GENOMIC DNA]</scope>
    <source>
        <tissue evidence="8">Leaves</tissue>
    </source>
</reference>
<accession>A0A6A1UYK6</accession>
<dbReference type="InterPro" id="IPR015300">
    <property type="entry name" value="DNA-bd_pseudobarrel_sf"/>
</dbReference>
<keyword evidence="9" id="KW-1185">Reference proteome</keyword>
<dbReference type="GO" id="GO:0003677">
    <property type="term" value="F:DNA binding"/>
    <property type="evidence" value="ECO:0007669"/>
    <property type="project" value="UniProtKB-KW"/>
</dbReference>